<name>A0AAN9PYB6_CANGL</name>
<evidence type="ECO:0000313" key="1">
    <source>
        <dbReference type="EMBL" id="KAK7315606.1"/>
    </source>
</evidence>
<gene>
    <name evidence="1" type="ORF">VNO77_34168</name>
</gene>
<accession>A0AAN9PYB6</accession>
<dbReference type="AlphaFoldDB" id="A0AAN9PYB6"/>
<organism evidence="1 2">
    <name type="scientific">Canavalia gladiata</name>
    <name type="common">Sword bean</name>
    <name type="synonym">Dolichos gladiatus</name>
    <dbReference type="NCBI Taxonomy" id="3824"/>
    <lineage>
        <taxon>Eukaryota</taxon>
        <taxon>Viridiplantae</taxon>
        <taxon>Streptophyta</taxon>
        <taxon>Embryophyta</taxon>
        <taxon>Tracheophyta</taxon>
        <taxon>Spermatophyta</taxon>
        <taxon>Magnoliopsida</taxon>
        <taxon>eudicotyledons</taxon>
        <taxon>Gunneridae</taxon>
        <taxon>Pentapetalae</taxon>
        <taxon>rosids</taxon>
        <taxon>fabids</taxon>
        <taxon>Fabales</taxon>
        <taxon>Fabaceae</taxon>
        <taxon>Papilionoideae</taxon>
        <taxon>50 kb inversion clade</taxon>
        <taxon>NPAAA clade</taxon>
        <taxon>indigoferoid/millettioid clade</taxon>
        <taxon>Phaseoleae</taxon>
        <taxon>Canavalia</taxon>
    </lineage>
</organism>
<dbReference type="Proteomes" id="UP001367508">
    <property type="component" value="Unassembled WGS sequence"/>
</dbReference>
<proteinExistence type="predicted"/>
<reference evidence="1 2" key="1">
    <citation type="submission" date="2024-01" db="EMBL/GenBank/DDBJ databases">
        <title>The genomes of 5 underutilized Papilionoideae crops provide insights into root nodulation and disease resistanc.</title>
        <authorList>
            <person name="Jiang F."/>
        </authorList>
    </citation>
    <scope>NUCLEOTIDE SEQUENCE [LARGE SCALE GENOMIC DNA]</scope>
    <source>
        <strain evidence="1">LVBAO_FW01</strain>
        <tissue evidence="1">Leaves</tissue>
    </source>
</reference>
<protein>
    <submittedName>
        <fullName evidence="1">Uncharacterized protein</fullName>
    </submittedName>
</protein>
<dbReference type="EMBL" id="JAYMYQ010000008">
    <property type="protein sequence ID" value="KAK7315606.1"/>
    <property type="molecule type" value="Genomic_DNA"/>
</dbReference>
<comment type="caution">
    <text evidence="1">The sequence shown here is derived from an EMBL/GenBank/DDBJ whole genome shotgun (WGS) entry which is preliminary data.</text>
</comment>
<keyword evidence="2" id="KW-1185">Reference proteome</keyword>
<sequence length="221" mass="25149">MIRISSNSVVICMNQVLGFLLKAGIRFHYWGRGTEIWGTREDQRGESKGEARNSFSWAQGTQHEDRLQNSSIFFIKLGESEAEDYMIVSAFPNDHYGKAPWWSNGAFGATRLLCVRIVVAGLKDGRLVVSFLHYFSLRITRVPRDVLILLIYKDKDGIKAHALRYSEMDVIAPRLLRLQQYMVYRPGVIGKAAFTKSGFQFDEVCNVLVALLYSLGLSKQF</sequence>
<evidence type="ECO:0000313" key="2">
    <source>
        <dbReference type="Proteomes" id="UP001367508"/>
    </source>
</evidence>